<comment type="caution">
    <text evidence="2">The sequence shown here is derived from an EMBL/GenBank/DDBJ whole genome shotgun (WGS) entry which is preliminary data.</text>
</comment>
<reference evidence="2" key="1">
    <citation type="submission" date="2023-10" db="EMBL/GenBank/DDBJ databases">
        <title>Genome assemblies of two species of porcelain crab, Petrolisthes cinctipes and Petrolisthes manimaculis (Anomura: Porcellanidae).</title>
        <authorList>
            <person name="Angst P."/>
        </authorList>
    </citation>
    <scope>NUCLEOTIDE SEQUENCE</scope>
    <source>
        <strain evidence="2">PB745_01</strain>
        <tissue evidence="2">Gill</tissue>
    </source>
</reference>
<name>A0AAE1FLH8_PETCI</name>
<proteinExistence type="predicted"/>
<keyword evidence="3" id="KW-1185">Reference proteome</keyword>
<feature type="region of interest" description="Disordered" evidence="1">
    <location>
        <begin position="66"/>
        <end position="130"/>
    </location>
</feature>
<dbReference type="EMBL" id="JAWQEG010001821">
    <property type="protein sequence ID" value="KAK3876448.1"/>
    <property type="molecule type" value="Genomic_DNA"/>
</dbReference>
<dbReference type="Proteomes" id="UP001286313">
    <property type="component" value="Unassembled WGS sequence"/>
</dbReference>
<evidence type="ECO:0000313" key="3">
    <source>
        <dbReference type="Proteomes" id="UP001286313"/>
    </source>
</evidence>
<evidence type="ECO:0000256" key="1">
    <source>
        <dbReference type="SAM" id="MobiDB-lite"/>
    </source>
</evidence>
<feature type="compositionally biased region" description="Pro residues" evidence="1">
    <location>
        <begin position="103"/>
        <end position="114"/>
    </location>
</feature>
<evidence type="ECO:0000313" key="2">
    <source>
        <dbReference type="EMBL" id="KAK3876448.1"/>
    </source>
</evidence>
<dbReference type="AlphaFoldDB" id="A0AAE1FLH8"/>
<organism evidence="2 3">
    <name type="scientific">Petrolisthes cinctipes</name>
    <name type="common">Flat porcelain crab</name>
    <dbReference type="NCBI Taxonomy" id="88211"/>
    <lineage>
        <taxon>Eukaryota</taxon>
        <taxon>Metazoa</taxon>
        <taxon>Ecdysozoa</taxon>
        <taxon>Arthropoda</taxon>
        <taxon>Crustacea</taxon>
        <taxon>Multicrustacea</taxon>
        <taxon>Malacostraca</taxon>
        <taxon>Eumalacostraca</taxon>
        <taxon>Eucarida</taxon>
        <taxon>Decapoda</taxon>
        <taxon>Pleocyemata</taxon>
        <taxon>Anomura</taxon>
        <taxon>Galatheoidea</taxon>
        <taxon>Porcellanidae</taxon>
        <taxon>Petrolisthes</taxon>
    </lineage>
</organism>
<sequence>MSLQYTFASPPHATAQTTTLPVLYAPPFNHDVHSWLPSIIHLHLQAQPNLTLHEYGKRADDLMPTYTDGAHVGPTQHTTVTIATPPTPTTGPSPLTHAKLQPPTQPPQPTPPPHQQQQGHAATPSSPCTS</sequence>
<accession>A0AAE1FLH8</accession>
<protein>
    <submittedName>
        <fullName evidence="2">Uncharacterized protein</fullName>
    </submittedName>
</protein>
<feature type="compositionally biased region" description="Low complexity" evidence="1">
    <location>
        <begin position="74"/>
        <end position="84"/>
    </location>
</feature>
<feature type="compositionally biased region" description="Polar residues" evidence="1">
    <location>
        <begin position="119"/>
        <end position="130"/>
    </location>
</feature>
<gene>
    <name evidence="2" type="ORF">Pcinc_018779</name>
</gene>